<dbReference type="AlphaFoldDB" id="A0A9P0L620"/>
<gene>
    <name evidence="1" type="ORF">ACAOBT_LOCUS19579</name>
</gene>
<evidence type="ECO:0000313" key="2">
    <source>
        <dbReference type="Proteomes" id="UP001152888"/>
    </source>
</evidence>
<organism evidence="1 2">
    <name type="scientific">Acanthoscelides obtectus</name>
    <name type="common">Bean weevil</name>
    <name type="synonym">Bruchus obtectus</name>
    <dbReference type="NCBI Taxonomy" id="200917"/>
    <lineage>
        <taxon>Eukaryota</taxon>
        <taxon>Metazoa</taxon>
        <taxon>Ecdysozoa</taxon>
        <taxon>Arthropoda</taxon>
        <taxon>Hexapoda</taxon>
        <taxon>Insecta</taxon>
        <taxon>Pterygota</taxon>
        <taxon>Neoptera</taxon>
        <taxon>Endopterygota</taxon>
        <taxon>Coleoptera</taxon>
        <taxon>Polyphaga</taxon>
        <taxon>Cucujiformia</taxon>
        <taxon>Chrysomeloidea</taxon>
        <taxon>Chrysomelidae</taxon>
        <taxon>Bruchinae</taxon>
        <taxon>Bruchini</taxon>
        <taxon>Acanthoscelides</taxon>
    </lineage>
</organism>
<dbReference type="EMBL" id="CAKOFQ010007084">
    <property type="protein sequence ID" value="CAH1990313.1"/>
    <property type="molecule type" value="Genomic_DNA"/>
</dbReference>
<protein>
    <submittedName>
        <fullName evidence="1">Uncharacterized protein</fullName>
    </submittedName>
</protein>
<proteinExistence type="predicted"/>
<reference evidence="1" key="1">
    <citation type="submission" date="2022-03" db="EMBL/GenBank/DDBJ databases">
        <authorList>
            <person name="Sayadi A."/>
        </authorList>
    </citation>
    <scope>NUCLEOTIDE SEQUENCE</scope>
</reference>
<keyword evidence="2" id="KW-1185">Reference proteome</keyword>
<accession>A0A9P0L620</accession>
<name>A0A9P0L620_ACAOB</name>
<comment type="caution">
    <text evidence="1">The sequence shown here is derived from an EMBL/GenBank/DDBJ whole genome shotgun (WGS) entry which is preliminary data.</text>
</comment>
<dbReference type="Proteomes" id="UP001152888">
    <property type="component" value="Unassembled WGS sequence"/>
</dbReference>
<sequence>MIHSCSKIARCPGSRFFTLIRIRRFVTTICPN</sequence>
<evidence type="ECO:0000313" key="1">
    <source>
        <dbReference type="EMBL" id="CAH1990313.1"/>
    </source>
</evidence>